<evidence type="ECO:0000256" key="4">
    <source>
        <dbReference type="ARBA" id="ARBA00022837"/>
    </source>
</evidence>
<dbReference type="FunFam" id="2.60.40.60:FF:000200">
    <property type="entry name" value="Cadherin 24, type 2b"/>
    <property type="match status" value="1"/>
</dbReference>
<dbReference type="InterPro" id="IPR027397">
    <property type="entry name" value="Catenin-bd_sf"/>
</dbReference>
<keyword evidence="12" id="KW-0732">Signal</keyword>
<evidence type="ECO:0000256" key="7">
    <source>
        <dbReference type="ARBA" id="ARBA00023136"/>
    </source>
</evidence>
<comment type="subcellular location">
    <subcellularLocation>
        <location evidence="1 9">Cell membrane</location>
        <topology evidence="1 9">Single-pass type I membrane protein</topology>
    </subcellularLocation>
</comment>
<dbReference type="FunFam" id="4.10.900.10:FF:000015">
    <property type="entry name" value="Cadherin 24, type 2b"/>
    <property type="match status" value="1"/>
</dbReference>
<dbReference type="GO" id="GO:0007156">
    <property type="term" value="P:homophilic cell adhesion via plasma membrane adhesion molecules"/>
    <property type="evidence" value="ECO:0007669"/>
    <property type="project" value="InterPro"/>
</dbReference>
<dbReference type="GO" id="GO:0002009">
    <property type="term" value="P:morphogenesis of an epithelium"/>
    <property type="evidence" value="ECO:0007669"/>
    <property type="project" value="UniProtKB-ARBA"/>
</dbReference>
<dbReference type="CDD" id="cd11304">
    <property type="entry name" value="Cadherin_repeat"/>
    <property type="match status" value="5"/>
</dbReference>
<evidence type="ECO:0000256" key="9">
    <source>
        <dbReference type="RuleBase" id="RU003318"/>
    </source>
</evidence>
<dbReference type="PROSITE" id="PS50268">
    <property type="entry name" value="CADHERIN_2"/>
    <property type="match status" value="5"/>
</dbReference>
<feature type="region of interest" description="Disordered" evidence="11">
    <location>
        <begin position="180"/>
        <end position="201"/>
    </location>
</feature>
<keyword evidence="6" id="KW-1133">Transmembrane helix</keyword>
<feature type="compositionally biased region" description="Polar residues" evidence="11">
    <location>
        <begin position="1283"/>
        <end position="1307"/>
    </location>
</feature>
<feature type="region of interest" description="Disordered" evidence="11">
    <location>
        <begin position="1243"/>
        <end position="1313"/>
    </location>
</feature>
<dbReference type="InterPro" id="IPR020894">
    <property type="entry name" value="Cadherin_CS"/>
</dbReference>
<feature type="region of interest" description="Disordered" evidence="11">
    <location>
        <begin position="456"/>
        <end position="476"/>
    </location>
</feature>
<keyword evidence="2 9" id="KW-0812">Transmembrane</keyword>
<dbReference type="GO" id="GO:0044331">
    <property type="term" value="P:cell-cell adhesion mediated by cadherin"/>
    <property type="evidence" value="ECO:0007669"/>
    <property type="project" value="TreeGrafter"/>
</dbReference>
<feature type="chain" id="PRO_5025598333" evidence="12">
    <location>
        <begin position="25"/>
        <end position="1622"/>
    </location>
</feature>
<dbReference type="FunFam" id="2.60.40.60:FF:000008">
    <property type="entry name" value="Cadherin 24"/>
    <property type="match status" value="1"/>
</dbReference>
<dbReference type="GO" id="GO:0016477">
    <property type="term" value="P:cell migration"/>
    <property type="evidence" value="ECO:0007669"/>
    <property type="project" value="TreeGrafter"/>
</dbReference>
<dbReference type="InterPro" id="IPR002126">
    <property type="entry name" value="Cadherin-like_dom"/>
</dbReference>
<evidence type="ECO:0000256" key="5">
    <source>
        <dbReference type="ARBA" id="ARBA00022889"/>
    </source>
</evidence>
<feature type="region of interest" description="Disordered" evidence="11">
    <location>
        <begin position="294"/>
        <end position="323"/>
    </location>
</feature>
<evidence type="ECO:0000256" key="11">
    <source>
        <dbReference type="SAM" id="MobiDB-lite"/>
    </source>
</evidence>
<accession>A0A673XN61</accession>
<dbReference type="FunFam" id="2.60.40.60:FF:000009">
    <property type="entry name" value="Cadherin 24"/>
    <property type="match status" value="1"/>
</dbReference>
<keyword evidence="5 9" id="KW-0130">Cell adhesion</keyword>
<evidence type="ECO:0000313" key="15">
    <source>
        <dbReference type="Proteomes" id="UP000472277"/>
    </source>
</evidence>
<dbReference type="FunFam" id="2.60.40.60:FF:000373">
    <property type="entry name" value="Ventral neural cadherin"/>
    <property type="match status" value="1"/>
</dbReference>
<keyword evidence="3" id="KW-0677">Repeat</keyword>
<dbReference type="InterPro" id="IPR000233">
    <property type="entry name" value="Cadherin_Y-type_LIR"/>
</dbReference>
<evidence type="ECO:0000313" key="14">
    <source>
        <dbReference type="Ensembl" id="ENSSTUP00000021866.1"/>
    </source>
</evidence>
<dbReference type="PANTHER" id="PTHR24027:SF272">
    <property type="entry name" value="CADHERIN-24"/>
    <property type="match status" value="1"/>
</dbReference>
<reference evidence="14" key="2">
    <citation type="submission" date="2025-09" db="UniProtKB">
        <authorList>
            <consortium name="Ensembl"/>
        </authorList>
    </citation>
    <scope>IDENTIFICATION</scope>
</reference>
<dbReference type="FunFam" id="2.60.40.60:FF:000017">
    <property type="entry name" value="Cadherin 24"/>
    <property type="match status" value="1"/>
</dbReference>
<name>A0A673XN61_SALTR</name>
<evidence type="ECO:0000256" key="3">
    <source>
        <dbReference type="ARBA" id="ARBA00022737"/>
    </source>
</evidence>
<evidence type="ECO:0000256" key="8">
    <source>
        <dbReference type="PROSITE-ProRule" id="PRU00043"/>
    </source>
</evidence>
<dbReference type="GO" id="GO:0008013">
    <property type="term" value="F:beta-catenin binding"/>
    <property type="evidence" value="ECO:0007669"/>
    <property type="project" value="TreeGrafter"/>
</dbReference>
<organism evidence="14 15">
    <name type="scientific">Salmo trutta</name>
    <name type="common">Brown trout</name>
    <dbReference type="NCBI Taxonomy" id="8032"/>
    <lineage>
        <taxon>Eukaryota</taxon>
        <taxon>Metazoa</taxon>
        <taxon>Chordata</taxon>
        <taxon>Craniata</taxon>
        <taxon>Vertebrata</taxon>
        <taxon>Euteleostomi</taxon>
        <taxon>Actinopterygii</taxon>
        <taxon>Neopterygii</taxon>
        <taxon>Teleostei</taxon>
        <taxon>Protacanthopterygii</taxon>
        <taxon>Salmoniformes</taxon>
        <taxon>Salmonidae</taxon>
        <taxon>Salmoninae</taxon>
        <taxon>Salmo</taxon>
    </lineage>
</organism>
<feature type="compositionally biased region" description="Polar residues" evidence="11">
    <location>
        <begin position="1254"/>
        <end position="1274"/>
    </location>
</feature>
<feature type="domain" description="Cadherin" evidence="13">
    <location>
        <begin position="809"/>
        <end position="914"/>
    </location>
</feature>
<evidence type="ECO:0000256" key="2">
    <source>
        <dbReference type="ARBA" id="ARBA00022692"/>
    </source>
</evidence>
<feature type="domain" description="Cadherin" evidence="13">
    <location>
        <begin position="914"/>
        <end position="1018"/>
    </location>
</feature>
<feature type="region of interest" description="Disordered" evidence="11">
    <location>
        <begin position="1351"/>
        <end position="1389"/>
    </location>
</feature>
<dbReference type="Ensembl" id="ENSSTUT00000022966.1">
    <property type="protein sequence ID" value="ENSSTUP00000021866.1"/>
    <property type="gene ID" value="ENSSTUG00000009657.1"/>
</dbReference>
<feature type="compositionally biased region" description="Polar residues" evidence="11">
    <location>
        <begin position="341"/>
        <end position="363"/>
    </location>
</feature>
<sequence>MITRNLLLLVSLCLWEGLMRESSATKIVRRRGVGGAHLLKLGENRVADQWDSSVDSNAMPMVTLRNLIGHDQGVDSGSKIPQNHAAITANKERETFKPNPVLDLEEDPVKKGESTLSVSLNDREAIQEKGLRKSRNSTKNAENPTKTGRMEKVFLAHHRLDMHSNKTRFKSLPRSRVRPDLSVHTTGLPGRGLTKNSTRNLNPTGSYGVLKLLSKENLVRIVNSQIQSKNSRSRKRDLIDVDRSQLEALKLPKQDMAVTQNHFTLDNQTALPHLSPVTNPDFSPEEAVHTLSVATPDSGVGKDNSEMRGSDSTDTWTNKHISHPLSLPMNEVSLNIEREVTNSQTDPPATTKHLPSNVPSQTDAGHPSVFTLQPQGKGTQGFEESFLHTAGPRLKILSPSATQDPVIGATEFVNSSHVLKLRPDPYWGVGQDKAASGVMTVKSEPGNGWGLVFQEAESDEEEEEGPGQTEGEGTRSRSRRSWIWNQFFVIEEYSGPEPVLIGRLHTDMDRGDGRTKYLLRGEGAGSVFVIDEKTGNIHVTKPLDREEKDEYRLIATATDRQTDRALEPSSTFIIRVQDINDNPPLFEEGPYSATVPEMANIGTSIIQVTATDADDPTYGNSARLVYTLVQGQQFFSVDPQTGILRTAVPDMDRETQDQYLVVLQAKDMGGHLGGLSGTTTVTVRLSDVNDNPPRFTQSMWSFSVSELAVLGAEVGRISATDADLGDNAKLEYTVLEGETGDTFNISGTNQEAVITLNKAVDYESRSSYSFSVEVLNPMVDSRFLRRGPFKDRASIRVAVLDADEPPRFSRAHYQMDVSENCPPACTVGRVSAVDPDTGLTNNIRFSIDPQSDQEALFRITADSGLITTVMELDREREQWHNITVIAMQRDNPSQVSRVVVAIETLDLNDNAPELDRQYTAAMCDSSATGQVVQVLRAIDRDEGGNDSAVYFNIPPESSFALNFSIRDSGGPSATLLLLSPLQPLSRSSSSSLTLHVPLVLRDGTSGLTSTGTVTVSICPCLRGGARAGEKERQERQTEGDWEWERETVCVPQQSTSSSPGLSTAALLAILACVATLLAVSALSLSLRRQKRDSLSPLEEDDVRENIITYDDEGGGEADTAAFDIAALQSAPHSSRRGYRTLDSRNIRYSQHVQDKARAYNWAQNPALDPAYSGPGGPLYGRLCYSSHTLPVLRRTPGGQFEPGLAELAYRFPGGHPDHSLVIQNQGAMVGALEPGAVYVGPAEMSSRESRDGTGPQSGVSTSDGGTPRTNNSQERGGGGGAMSNCTENSSEQQSHSQDSVDWVQSETLPRERETTLVLTRSGSMAGQSHGGAWVCDSATLPMAGRRAFRASLSPKRTGSGSAEPESSGGGCGGGGPGTNCPDGQSQQSAARNYASILQGEAEGQRQDYPGSLGRGGLEMGSNFVVARPDREGGGISLTGTSCGGMYPEGFMTDWQDRVGMGAYVLGRRDMTPQMLPFPGQARGAYGGIMGYGAGWVQGMEAGRGCPVPGGHSLALRVGEFLRLRLAQVTFDPSQPPYDSVQVYGLEGTGSRAGSLSSLESEGEKDAEKETWGGGLEEWGPQFQELAKLFRDREKDKVEEKEAENNKKEDVKEEGEKEEHSGD</sequence>
<feature type="region of interest" description="Disordered" evidence="11">
    <location>
        <begin position="341"/>
        <end position="364"/>
    </location>
</feature>
<feature type="signal peptide" evidence="12">
    <location>
        <begin position="1"/>
        <end position="24"/>
    </location>
</feature>
<proteinExistence type="predicted"/>
<dbReference type="OMA" id="RAQHTEN"/>
<dbReference type="PRINTS" id="PR00205">
    <property type="entry name" value="CADHERIN"/>
</dbReference>
<dbReference type="GO" id="GO:0000902">
    <property type="term" value="P:cell morphogenesis"/>
    <property type="evidence" value="ECO:0007669"/>
    <property type="project" value="TreeGrafter"/>
</dbReference>
<gene>
    <name evidence="14" type="primary">CDH24</name>
    <name evidence="14" type="synonym">LOC115157331</name>
</gene>
<dbReference type="Pfam" id="PF00028">
    <property type="entry name" value="Cadherin"/>
    <property type="match status" value="5"/>
</dbReference>
<feature type="compositionally biased region" description="Acidic residues" evidence="11">
    <location>
        <begin position="456"/>
        <end position="465"/>
    </location>
</feature>
<keyword evidence="15" id="KW-1185">Reference proteome</keyword>
<dbReference type="SMART" id="SM00112">
    <property type="entry name" value="CA"/>
    <property type="match status" value="5"/>
</dbReference>
<dbReference type="InterPro" id="IPR039808">
    <property type="entry name" value="Cadherin"/>
</dbReference>
<feature type="domain" description="Cadherin" evidence="13">
    <location>
        <begin position="587"/>
        <end position="695"/>
    </location>
</feature>
<dbReference type="GO" id="GO:0016339">
    <property type="term" value="P:calcium-dependent cell-cell adhesion via plasma membrane cell adhesion molecules"/>
    <property type="evidence" value="ECO:0007669"/>
    <property type="project" value="TreeGrafter"/>
</dbReference>
<dbReference type="GO" id="GO:0045296">
    <property type="term" value="F:cadherin binding"/>
    <property type="evidence" value="ECO:0007669"/>
    <property type="project" value="TreeGrafter"/>
</dbReference>
<dbReference type="InterPro" id="IPR015919">
    <property type="entry name" value="Cadherin-like_sf"/>
</dbReference>
<feature type="compositionally biased region" description="Gly residues" evidence="11">
    <location>
        <begin position="1367"/>
        <end position="1377"/>
    </location>
</feature>
<dbReference type="SUPFAM" id="SSF49313">
    <property type="entry name" value="Cadherin-like"/>
    <property type="match status" value="5"/>
</dbReference>
<protein>
    <submittedName>
        <fullName evidence="14">Cadherin 24</fullName>
    </submittedName>
</protein>
<dbReference type="GO" id="GO:0007043">
    <property type="term" value="P:cell-cell junction assembly"/>
    <property type="evidence" value="ECO:0007669"/>
    <property type="project" value="TreeGrafter"/>
</dbReference>
<feature type="region of interest" description="Disordered" evidence="11">
    <location>
        <begin position="1593"/>
        <end position="1622"/>
    </location>
</feature>
<feature type="region of interest" description="Disordered" evidence="11">
    <location>
        <begin position="1550"/>
        <end position="1579"/>
    </location>
</feature>
<feature type="compositionally biased region" description="Basic and acidic residues" evidence="11">
    <location>
        <begin position="1561"/>
        <end position="1570"/>
    </location>
</feature>
<evidence type="ECO:0000256" key="10">
    <source>
        <dbReference type="RuleBase" id="RU004357"/>
    </source>
</evidence>
<dbReference type="Gene3D" id="4.10.900.10">
    <property type="entry name" value="TCF3-CBD (Catenin binding domain)"/>
    <property type="match status" value="1"/>
</dbReference>
<dbReference type="GO" id="GO:0034332">
    <property type="term" value="P:adherens junction organization"/>
    <property type="evidence" value="ECO:0007669"/>
    <property type="project" value="TreeGrafter"/>
</dbReference>
<dbReference type="PANTHER" id="PTHR24027">
    <property type="entry name" value="CADHERIN-23"/>
    <property type="match status" value="1"/>
</dbReference>
<dbReference type="GO" id="GO:0016342">
    <property type="term" value="C:catenin complex"/>
    <property type="evidence" value="ECO:0007669"/>
    <property type="project" value="TreeGrafter"/>
</dbReference>
<keyword evidence="7" id="KW-0472">Membrane</keyword>
<evidence type="ECO:0000256" key="1">
    <source>
        <dbReference type="ARBA" id="ARBA00004251"/>
    </source>
</evidence>
<dbReference type="PROSITE" id="PS00232">
    <property type="entry name" value="CADHERIN_1"/>
    <property type="match status" value="1"/>
</dbReference>
<comment type="function">
    <text evidence="10">Cadherins are calcium-dependent cell adhesion proteins.</text>
</comment>
<dbReference type="InParanoid" id="A0A673XN61"/>
<feature type="domain" description="Cadherin" evidence="13">
    <location>
        <begin position="506"/>
        <end position="586"/>
    </location>
</feature>
<dbReference type="GO" id="GO:0005509">
    <property type="term" value="F:calcium ion binding"/>
    <property type="evidence" value="ECO:0007669"/>
    <property type="project" value="UniProtKB-UniRule"/>
</dbReference>
<dbReference type="GO" id="GO:0005912">
    <property type="term" value="C:adherens junction"/>
    <property type="evidence" value="ECO:0007669"/>
    <property type="project" value="TreeGrafter"/>
</dbReference>
<feature type="domain" description="Cadherin" evidence="13">
    <location>
        <begin position="696"/>
        <end position="808"/>
    </location>
</feature>
<dbReference type="Pfam" id="PF01049">
    <property type="entry name" value="CADH_Y-type_LIR"/>
    <property type="match status" value="1"/>
</dbReference>
<reference evidence="14" key="1">
    <citation type="submission" date="2025-08" db="UniProtKB">
        <authorList>
            <consortium name="Ensembl"/>
        </authorList>
    </citation>
    <scope>IDENTIFICATION</scope>
</reference>
<evidence type="ECO:0000256" key="6">
    <source>
        <dbReference type="ARBA" id="ARBA00022989"/>
    </source>
</evidence>
<dbReference type="Proteomes" id="UP000472277">
    <property type="component" value="Chromosome 21"/>
</dbReference>
<evidence type="ECO:0000256" key="12">
    <source>
        <dbReference type="SAM" id="SignalP"/>
    </source>
</evidence>
<dbReference type="GeneTree" id="ENSGT00940000159567"/>
<keyword evidence="4 8" id="KW-0106">Calcium</keyword>
<dbReference type="Gene3D" id="2.60.40.60">
    <property type="entry name" value="Cadherins"/>
    <property type="match status" value="5"/>
</dbReference>
<evidence type="ECO:0000259" key="13">
    <source>
        <dbReference type="PROSITE" id="PS50268"/>
    </source>
</evidence>